<sequence>MISCEKAAKICNKLQYKEASFFEKISLKFHLLICKTCPQFSKKNSEFTSLCEKAHLQSLTEEEKIKMKQELENVNE</sequence>
<organism evidence="1 2">
    <name type="scientific">Cellulophaga fucicola</name>
    <dbReference type="NCBI Taxonomy" id="76595"/>
    <lineage>
        <taxon>Bacteria</taxon>
        <taxon>Pseudomonadati</taxon>
        <taxon>Bacteroidota</taxon>
        <taxon>Flavobacteriia</taxon>
        <taxon>Flavobacteriales</taxon>
        <taxon>Flavobacteriaceae</taxon>
        <taxon>Cellulophaga</taxon>
    </lineage>
</organism>
<reference evidence="2" key="1">
    <citation type="submission" date="2016-11" db="EMBL/GenBank/DDBJ databases">
        <authorList>
            <person name="Varghese N."/>
            <person name="Submissions S."/>
        </authorList>
    </citation>
    <scope>NUCLEOTIDE SEQUENCE [LARGE SCALE GENOMIC DNA]</scope>
    <source>
        <strain evidence="2">DSM 24786</strain>
    </source>
</reference>
<accession>A0A1K1P350</accession>
<evidence type="ECO:0000313" key="2">
    <source>
        <dbReference type="Proteomes" id="UP000183257"/>
    </source>
</evidence>
<dbReference type="RefSeq" id="WP_072303253.1">
    <property type="nucleotide sequence ID" value="NZ_FPIY01000002.1"/>
</dbReference>
<name>A0A1K1P350_9FLAO</name>
<protein>
    <recommendedName>
        <fullName evidence="3">Glycine dehydrogenase</fullName>
    </recommendedName>
</protein>
<dbReference type="OrthoDB" id="1262821at2"/>
<dbReference type="STRING" id="76595.SAMN05660313_01592"/>
<dbReference type="EMBL" id="FPIY01000002">
    <property type="protein sequence ID" value="SFW42200.1"/>
    <property type="molecule type" value="Genomic_DNA"/>
</dbReference>
<dbReference type="Proteomes" id="UP000183257">
    <property type="component" value="Unassembled WGS sequence"/>
</dbReference>
<dbReference type="AlphaFoldDB" id="A0A1K1P350"/>
<gene>
    <name evidence="1" type="ORF">SAMN05660313_01592</name>
</gene>
<keyword evidence="2" id="KW-1185">Reference proteome</keyword>
<proteinExistence type="predicted"/>
<evidence type="ECO:0000313" key="1">
    <source>
        <dbReference type="EMBL" id="SFW42200.1"/>
    </source>
</evidence>
<evidence type="ECO:0008006" key="3">
    <source>
        <dbReference type="Google" id="ProtNLM"/>
    </source>
</evidence>